<dbReference type="GO" id="GO:0005829">
    <property type="term" value="C:cytosol"/>
    <property type="evidence" value="ECO:0007669"/>
    <property type="project" value="TreeGrafter"/>
</dbReference>
<dbReference type="AlphaFoldDB" id="A0A9X3NL68"/>
<comment type="caution">
    <text evidence="1">The sequence shown here is derived from an EMBL/GenBank/DDBJ whole genome shotgun (WGS) entry which is preliminary data.</text>
</comment>
<dbReference type="CDD" id="cd02518">
    <property type="entry name" value="GT2_SpsF"/>
    <property type="match status" value="1"/>
</dbReference>
<reference evidence="1" key="1">
    <citation type="submission" date="2022-10" db="EMBL/GenBank/DDBJ databases">
        <title>The WGS of Solirubrobacter phytolaccae KCTC 29190.</title>
        <authorList>
            <person name="Jiang Z."/>
        </authorList>
    </citation>
    <scope>NUCLEOTIDE SEQUENCE</scope>
    <source>
        <strain evidence="1">KCTC 29190</strain>
    </source>
</reference>
<dbReference type="InterPro" id="IPR029044">
    <property type="entry name" value="Nucleotide-diphossugar_trans"/>
</dbReference>
<gene>
    <name evidence="1" type="ORF">OJ997_24575</name>
</gene>
<dbReference type="Proteomes" id="UP001147653">
    <property type="component" value="Unassembled WGS sequence"/>
</dbReference>
<dbReference type="PANTHER" id="PTHR42866">
    <property type="entry name" value="3-DEOXY-MANNO-OCTULOSONATE CYTIDYLYLTRANSFERASE"/>
    <property type="match status" value="1"/>
</dbReference>
<dbReference type="EMBL" id="JAPDDP010000055">
    <property type="protein sequence ID" value="MDA0183507.1"/>
    <property type="molecule type" value="Genomic_DNA"/>
</dbReference>
<protein>
    <submittedName>
        <fullName evidence="1">Glycosyltransferase family protein</fullName>
    </submittedName>
</protein>
<sequence length="238" mass="26246">MAEPMIVVQARMSSSRRPGKVLADVHGEPMLHLMLKRLDRVPGRGEIVVATSDRDDDDPIQEAANALGVRAHRGSLMDALDRYLGAIGDFDGPVVRVTADCPLIDPDVVAATVAKFNATPGCGYASNVHPRAFPMGLETEVCGAWALRAIAAETDDAFDREHITPALERDPERFKHASLVNDEDLSEVRWTVDYEDDLLFVRELVGRLGDRRHVADWRELMATVHAEPSLADFRGKRG</sequence>
<organism evidence="1 2">
    <name type="scientific">Solirubrobacter phytolaccae</name>
    <dbReference type="NCBI Taxonomy" id="1404360"/>
    <lineage>
        <taxon>Bacteria</taxon>
        <taxon>Bacillati</taxon>
        <taxon>Actinomycetota</taxon>
        <taxon>Thermoleophilia</taxon>
        <taxon>Solirubrobacterales</taxon>
        <taxon>Solirubrobacteraceae</taxon>
        <taxon>Solirubrobacter</taxon>
    </lineage>
</organism>
<accession>A0A9X3NL68</accession>
<proteinExistence type="predicted"/>
<dbReference type="RefSeq" id="WP_270027897.1">
    <property type="nucleotide sequence ID" value="NZ_JAPDDP010000055.1"/>
</dbReference>
<dbReference type="InterPro" id="IPR003329">
    <property type="entry name" value="Cytidylyl_trans"/>
</dbReference>
<dbReference type="Gene3D" id="3.90.550.10">
    <property type="entry name" value="Spore Coat Polysaccharide Biosynthesis Protein SpsA, Chain A"/>
    <property type="match status" value="1"/>
</dbReference>
<dbReference type="PANTHER" id="PTHR42866:SF1">
    <property type="entry name" value="SPORE COAT POLYSACCHARIDE BIOSYNTHESIS PROTEIN SPSF"/>
    <property type="match status" value="1"/>
</dbReference>
<dbReference type="Pfam" id="PF02348">
    <property type="entry name" value="CTP_transf_3"/>
    <property type="match status" value="1"/>
</dbReference>
<evidence type="ECO:0000313" key="1">
    <source>
        <dbReference type="EMBL" id="MDA0183507.1"/>
    </source>
</evidence>
<dbReference type="SUPFAM" id="SSF53448">
    <property type="entry name" value="Nucleotide-diphospho-sugar transferases"/>
    <property type="match status" value="1"/>
</dbReference>
<keyword evidence="2" id="KW-1185">Reference proteome</keyword>
<name>A0A9X3NL68_9ACTN</name>
<evidence type="ECO:0000313" key="2">
    <source>
        <dbReference type="Proteomes" id="UP001147653"/>
    </source>
</evidence>